<dbReference type="EMBL" id="CAJOBG010039205">
    <property type="protein sequence ID" value="CAF4383011.1"/>
    <property type="molecule type" value="Genomic_DNA"/>
</dbReference>
<dbReference type="InterPro" id="IPR001315">
    <property type="entry name" value="CARD"/>
</dbReference>
<keyword evidence="4" id="KW-1185">Reference proteome</keyword>
<feature type="compositionally biased region" description="Low complexity" evidence="1">
    <location>
        <begin position="148"/>
        <end position="162"/>
    </location>
</feature>
<gene>
    <name evidence="3" type="ORF">OVN521_LOCUS33831</name>
</gene>
<name>A0A820N6H6_9BILA</name>
<organism evidence="3 4">
    <name type="scientific">Rotaria magnacalcarata</name>
    <dbReference type="NCBI Taxonomy" id="392030"/>
    <lineage>
        <taxon>Eukaryota</taxon>
        <taxon>Metazoa</taxon>
        <taxon>Spiralia</taxon>
        <taxon>Gnathifera</taxon>
        <taxon>Rotifera</taxon>
        <taxon>Eurotatoria</taxon>
        <taxon>Bdelloidea</taxon>
        <taxon>Philodinida</taxon>
        <taxon>Philodinidae</taxon>
        <taxon>Rotaria</taxon>
    </lineage>
</organism>
<accession>A0A820N6H6</accession>
<evidence type="ECO:0000259" key="2">
    <source>
        <dbReference type="PROSITE" id="PS50209"/>
    </source>
</evidence>
<dbReference type="Proteomes" id="UP000663866">
    <property type="component" value="Unassembled WGS sequence"/>
</dbReference>
<dbReference type="SUPFAM" id="SSF47986">
    <property type="entry name" value="DEATH domain"/>
    <property type="match status" value="1"/>
</dbReference>
<dbReference type="PROSITE" id="PS50209">
    <property type="entry name" value="CARD"/>
    <property type="match status" value="1"/>
</dbReference>
<protein>
    <recommendedName>
        <fullName evidence="2">CARD domain-containing protein</fullName>
    </recommendedName>
</protein>
<sequence>MDRDSADATRLRVNRISLIQQIDTRELIPKLIRTHIISADHDVQYINQGTSRIDRARRLIDCLLGEENENVNRPVNWYLLFRSILLENPSVYTDLVRALDTTKIQTPDVSNCKSSQVFTDQPNSSQSDEHQESNKQDSFDQTEEQRMNNSKIINNIQNQIKN</sequence>
<comment type="caution">
    <text evidence="3">The sequence shown here is derived from an EMBL/GenBank/DDBJ whole genome shotgun (WGS) entry which is preliminary data.</text>
</comment>
<dbReference type="AlphaFoldDB" id="A0A820N6H6"/>
<feature type="domain" description="CARD" evidence="2">
    <location>
        <begin position="3"/>
        <end position="64"/>
    </location>
</feature>
<evidence type="ECO:0000313" key="4">
    <source>
        <dbReference type="Proteomes" id="UP000663866"/>
    </source>
</evidence>
<feature type="non-terminal residue" evidence="3">
    <location>
        <position position="162"/>
    </location>
</feature>
<dbReference type="GO" id="GO:0042981">
    <property type="term" value="P:regulation of apoptotic process"/>
    <property type="evidence" value="ECO:0007669"/>
    <property type="project" value="InterPro"/>
</dbReference>
<evidence type="ECO:0000313" key="3">
    <source>
        <dbReference type="EMBL" id="CAF4383011.1"/>
    </source>
</evidence>
<proteinExistence type="predicted"/>
<feature type="region of interest" description="Disordered" evidence="1">
    <location>
        <begin position="112"/>
        <end position="162"/>
    </location>
</feature>
<dbReference type="CDD" id="cd01671">
    <property type="entry name" value="CARD"/>
    <property type="match status" value="1"/>
</dbReference>
<dbReference type="InterPro" id="IPR011029">
    <property type="entry name" value="DEATH-like_dom_sf"/>
</dbReference>
<feature type="compositionally biased region" description="Polar residues" evidence="1">
    <location>
        <begin position="112"/>
        <end position="126"/>
    </location>
</feature>
<dbReference type="Gene3D" id="1.10.533.10">
    <property type="entry name" value="Death Domain, Fas"/>
    <property type="match status" value="1"/>
</dbReference>
<evidence type="ECO:0000256" key="1">
    <source>
        <dbReference type="SAM" id="MobiDB-lite"/>
    </source>
</evidence>
<feature type="compositionally biased region" description="Basic and acidic residues" evidence="1">
    <location>
        <begin position="127"/>
        <end position="146"/>
    </location>
</feature>
<reference evidence="3" key="1">
    <citation type="submission" date="2021-02" db="EMBL/GenBank/DDBJ databases">
        <authorList>
            <person name="Nowell W R."/>
        </authorList>
    </citation>
    <scope>NUCLEOTIDE SEQUENCE</scope>
</reference>